<feature type="transmembrane region" description="Helical" evidence="2">
    <location>
        <begin position="20"/>
        <end position="40"/>
    </location>
</feature>
<feature type="compositionally biased region" description="Low complexity" evidence="1">
    <location>
        <begin position="241"/>
        <end position="280"/>
    </location>
</feature>
<dbReference type="RefSeq" id="WP_059264820.1">
    <property type="nucleotide sequence ID" value="NZ_KQ948361.1"/>
</dbReference>
<dbReference type="Gene3D" id="1.20.1260.10">
    <property type="match status" value="1"/>
</dbReference>
<evidence type="ECO:0000259" key="3">
    <source>
        <dbReference type="Pfam" id="PF13628"/>
    </source>
</evidence>
<dbReference type="Proteomes" id="UP000053398">
    <property type="component" value="Unassembled WGS sequence"/>
</dbReference>
<feature type="domain" description="DUF4142" evidence="3">
    <location>
        <begin position="67"/>
        <end position="199"/>
    </location>
</feature>
<dbReference type="InterPro" id="IPR025419">
    <property type="entry name" value="DUF4142"/>
</dbReference>
<keyword evidence="2" id="KW-0472">Membrane</keyword>
<dbReference type="EMBL" id="LMWP01000030">
    <property type="protein sequence ID" value="KUN21646.1"/>
    <property type="molecule type" value="Genomic_DNA"/>
</dbReference>
<dbReference type="PANTHER" id="PTHR38593:SF1">
    <property type="entry name" value="BLR2558 PROTEIN"/>
    <property type="match status" value="1"/>
</dbReference>
<evidence type="ECO:0000313" key="4">
    <source>
        <dbReference type="EMBL" id="KUN21646.1"/>
    </source>
</evidence>
<accession>A0A101Q1S5</accession>
<keyword evidence="5" id="KW-1185">Reference proteome</keyword>
<keyword evidence="2" id="KW-0812">Transmembrane</keyword>
<evidence type="ECO:0000256" key="1">
    <source>
        <dbReference type="SAM" id="MobiDB-lite"/>
    </source>
</evidence>
<dbReference type="PANTHER" id="PTHR38593">
    <property type="entry name" value="BLR2558 PROTEIN"/>
    <property type="match status" value="1"/>
</dbReference>
<feature type="region of interest" description="Disordered" evidence="1">
    <location>
        <begin position="220"/>
        <end position="299"/>
    </location>
</feature>
<evidence type="ECO:0000313" key="5">
    <source>
        <dbReference type="Proteomes" id="UP000053398"/>
    </source>
</evidence>
<organism evidence="4 5">
    <name type="scientific">Streptomyces corchorusii</name>
    <name type="common">Streptomyces chibaensis</name>
    <dbReference type="NCBI Taxonomy" id="1903"/>
    <lineage>
        <taxon>Bacteria</taxon>
        <taxon>Bacillati</taxon>
        <taxon>Actinomycetota</taxon>
        <taxon>Actinomycetes</taxon>
        <taxon>Kitasatosporales</taxon>
        <taxon>Streptomycetaceae</taxon>
        <taxon>Streptomyces</taxon>
    </lineage>
</organism>
<feature type="compositionally biased region" description="Pro residues" evidence="1">
    <location>
        <begin position="289"/>
        <end position="299"/>
    </location>
</feature>
<dbReference type="AlphaFoldDB" id="A0A101Q1S5"/>
<name>A0A101Q1S5_STRCK</name>
<protein>
    <submittedName>
        <fullName evidence="4">Tat pathway signal sequence domain protein</fullName>
    </submittedName>
</protein>
<dbReference type="Pfam" id="PF13628">
    <property type="entry name" value="DUF4142"/>
    <property type="match status" value="1"/>
</dbReference>
<sequence>MRPRPRPPVNGRGIFSGTGLIVTALAATVVALLVPLWSYADRQDDPASASVLSARTVTTPYGPLSAQDRDFVTKVRLAGLWELPAGELAQRKGTTPAVRTAGRHLVDGHTSLDAHVRTVATQLGIALPNEPNEQQKQWLATLDTAEGQDFDRQFAGLLRLAHGRVFSLVAQIRAGTQNSLVRDLADDANATVLDHIKVLEATGYVDFAALARDLAAAASPVPTPSEVDPSAAVPVEPSPTDPSAAVPSAADPSAADPSAGQASLDQAAQGQASQPQASPGETVSLPPATSSPPPDTNSP</sequence>
<proteinExistence type="predicted"/>
<evidence type="ECO:0000256" key="2">
    <source>
        <dbReference type="SAM" id="Phobius"/>
    </source>
</evidence>
<keyword evidence="2" id="KW-1133">Transmembrane helix</keyword>
<dbReference type="InterPro" id="IPR012347">
    <property type="entry name" value="Ferritin-like"/>
</dbReference>
<reference evidence="4 5" key="1">
    <citation type="submission" date="2015-10" db="EMBL/GenBank/DDBJ databases">
        <title>Draft genome sequence of Streptomyces corchorusii DSM 40340, type strain for the species Streptomyces corchorusii.</title>
        <authorList>
            <person name="Ruckert C."/>
            <person name="Winkler A."/>
            <person name="Kalinowski J."/>
            <person name="Kampfer P."/>
            <person name="Glaeser S."/>
        </authorList>
    </citation>
    <scope>NUCLEOTIDE SEQUENCE [LARGE SCALE GENOMIC DNA]</scope>
    <source>
        <strain evidence="4 5">DSM 40340</strain>
    </source>
</reference>
<gene>
    <name evidence="4" type="ORF">AQJ11_27435</name>
</gene>
<comment type="caution">
    <text evidence="4">The sequence shown here is derived from an EMBL/GenBank/DDBJ whole genome shotgun (WGS) entry which is preliminary data.</text>
</comment>